<evidence type="ECO:0000313" key="5">
    <source>
        <dbReference type="Proteomes" id="UP000199202"/>
    </source>
</evidence>
<proteinExistence type="inferred from homology"/>
<dbReference type="PRINTS" id="PR00081">
    <property type="entry name" value="GDHRDH"/>
</dbReference>
<organism evidence="4 5">
    <name type="scientific">Nonomuraea jiangxiensis</name>
    <dbReference type="NCBI Taxonomy" id="633440"/>
    <lineage>
        <taxon>Bacteria</taxon>
        <taxon>Bacillati</taxon>
        <taxon>Actinomycetota</taxon>
        <taxon>Actinomycetes</taxon>
        <taxon>Streptosporangiales</taxon>
        <taxon>Streptosporangiaceae</taxon>
        <taxon>Nonomuraea</taxon>
    </lineage>
</organism>
<evidence type="ECO:0000256" key="2">
    <source>
        <dbReference type="ARBA" id="ARBA00023002"/>
    </source>
</evidence>
<evidence type="ECO:0000313" key="4">
    <source>
        <dbReference type="EMBL" id="SDK60180.1"/>
    </source>
</evidence>
<feature type="region of interest" description="Disordered" evidence="3">
    <location>
        <begin position="210"/>
        <end position="238"/>
    </location>
</feature>
<evidence type="ECO:0000256" key="1">
    <source>
        <dbReference type="ARBA" id="ARBA00006484"/>
    </source>
</evidence>
<gene>
    <name evidence="4" type="ORF">SAMN05421869_11744</name>
</gene>
<dbReference type="PANTHER" id="PTHR43008:SF4">
    <property type="entry name" value="CHAIN DEHYDROGENASE, PUTATIVE (AFU_ORTHOLOGUE AFUA_4G08710)-RELATED"/>
    <property type="match status" value="1"/>
</dbReference>
<dbReference type="RefSeq" id="WP_176993515.1">
    <property type="nucleotide sequence ID" value="NZ_FNDJ01000017.1"/>
</dbReference>
<comment type="similarity">
    <text evidence="1">Belongs to the short-chain dehydrogenases/reductases (SDR) family.</text>
</comment>
<dbReference type="Pfam" id="PF13561">
    <property type="entry name" value="adh_short_C2"/>
    <property type="match status" value="1"/>
</dbReference>
<dbReference type="InterPro" id="IPR002347">
    <property type="entry name" value="SDR_fam"/>
</dbReference>
<dbReference type="STRING" id="633440.SAMN05421869_11744"/>
<keyword evidence="2" id="KW-0560">Oxidoreductase</keyword>
<feature type="compositionally biased region" description="Basic residues" evidence="3">
    <location>
        <begin position="210"/>
        <end position="219"/>
    </location>
</feature>
<dbReference type="PANTHER" id="PTHR43008">
    <property type="entry name" value="BENZIL REDUCTASE"/>
    <property type="match status" value="1"/>
</dbReference>
<evidence type="ECO:0000256" key="3">
    <source>
        <dbReference type="SAM" id="MobiDB-lite"/>
    </source>
</evidence>
<dbReference type="AlphaFoldDB" id="A0A1G9D8E3"/>
<sequence length="238" mass="25005">MDRLYARVSQDGRLIDVVVANIGFGEFPGLADITEEHLDNILGINVKGTVFTVRKALPLLNDGASIVLVTSMASTSGQAGLSVYSASKAAVRSFARSWANELSGPGIRVNALAPGGTDTPAMDAALEASGLDAVARDQWRVEHSAAIPLRRPARPEEQAAAALVLASPESSYITGVELAADGGATQLGFGLVQDVPPGFGRGLVRTLVPGRRRRSRRPARTAYGPRSRRRPAMPARAG</sequence>
<accession>A0A1G9D8E3</accession>
<dbReference type="SUPFAM" id="SSF51735">
    <property type="entry name" value="NAD(P)-binding Rossmann-fold domains"/>
    <property type="match status" value="1"/>
</dbReference>
<dbReference type="InterPro" id="IPR036291">
    <property type="entry name" value="NAD(P)-bd_dom_sf"/>
</dbReference>
<dbReference type="CDD" id="cd05233">
    <property type="entry name" value="SDR_c"/>
    <property type="match status" value="1"/>
</dbReference>
<dbReference type="InterPro" id="IPR020904">
    <property type="entry name" value="Sc_DH/Rdtase_CS"/>
</dbReference>
<dbReference type="EMBL" id="FNDJ01000017">
    <property type="protein sequence ID" value="SDK60180.1"/>
    <property type="molecule type" value="Genomic_DNA"/>
</dbReference>
<reference evidence="4 5" key="1">
    <citation type="submission" date="2016-10" db="EMBL/GenBank/DDBJ databases">
        <authorList>
            <person name="de Groot N.N."/>
        </authorList>
    </citation>
    <scope>NUCLEOTIDE SEQUENCE [LARGE SCALE GENOMIC DNA]</scope>
    <source>
        <strain evidence="4 5">CGMCC 4.6533</strain>
    </source>
</reference>
<protein>
    <submittedName>
        <fullName evidence="4">NAD(P)-dependent dehydrogenase, short-chain alcohol dehydrogenase family</fullName>
    </submittedName>
</protein>
<name>A0A1G9D8E3_9ACTN</name>
<keyword evidence="5" id="KW-1185">Reference proteome</keyword>
<dbReference type="Proteomes" id="UP000199202">
    <property type="component" value="Unassembled WGS sequence"/>
</dbReference>
<dbReference type="PROSITE" id="PS00061">
    <property type="entry name" value="ADH_SHORT"/>
    <property type="match status" value="1"/>
</dbReference>
<dbReference type="GO" id="GO:0050664">
    <property type="term" value="F:oxidoreductase activity, acting on NAD(P)H, oxygen as acceptor"/>
    <property type="evidence" value="ECO:0007669"/>
    <property type="project" value="TreeGrafter"/>
</dbReference>
<dbReference type="Gene3D" id="3.40.50.720">
    <property type="entry name" value="NAD(P)-binding Rossmann-like Domain"/>
    <property type="match status" value="1"/>
</dbReference>